<name>A0A8X8W284_SALSN</name>
<reference evidence="4" key="2">
    <citation type="submission" date="2020-08" db="EMBL/GenBank/DDBJ databases">
        <title>Plant Genome Project.</title>
        <authorList>
            <person name="Zhang R.-G."/>
        </authorList>
    </citation>
    <scope>NUCLEOTIDE SEQUENCE</scope>
    <source>
        <strain evidence="4">Huo1</strain>
        <tissue evidence="4">Leaf</tissue>
    </source>
</reference>
<proteinExistence type="inferred from homology"/>
<evidence type="ECO:0000256" key="1">
    <source>
        <dbReference type="ARBA" id="ARBA00010049"/>
    </source>
</evidence>
<sequence>MPKILLLLLAAFVASASAAHFASDSFLLQGSVYCDTCRCGYETSASKYLANAVVRLECRARANSELTYTKEAVTDSAGKYKILVESDRADDFCDTVLVSSPDPECSSPDAGRDRARVILTNNNGMNSRTRYANALGFVKRTPLASCTQILQQYQESEE</sequence>
<feature type="chain" id="PRO_5036455317" description="Pollen-specific protein C13" evidence="3">
    <location>
        <begin position="19"/>
        <end position="158"/>
    </location>
</feature>
<evidence type="ECO:0000256" key="3">
    <source>
        <dbReference type="SAM" id="SignalP"/>
    </source>
</evidence>
<organism evidence="4">
    <name type="scientific">Salvia splendens</name>
    <name type="common">Scarlet sage</name>
    <dbReference type="NCBI Taxonomy" id="180675"/>
    <lineage>
        <taxon>Eukaryota</taxon>
        <taxon>Viridiplantae</taxon>
        <taxon>Streptophyta</taxon>
        <taxon>Embryophyta</taxon>
        <taxon>Tracheophyta</taxon>
        <taxon>Spermatophyta</taxon>
        <taxon>Magnoliopsida</taxon>
        <taxon>eudicotyledons</taxon>
        <taxon>Gunneridae</taxon>
        <taxon>Pentapetalae</taxon>
        <taxon>asterids</taxon>
        <taxon>lamiids</taxon>
        <taxon>Lamiales</taxon>
        <taxon>Lamiaceae</taxon>
        <taxon>Nepetoideae</taxon>
        <taxon>Mentheae</taxon>
        <taxon>Salviinae</taxon>
        <taxon>Salvia</taxon>
        <taxon>Salvia subgen. Calosphace</taxon>
        <taxon>core Calosphace</taxon>
    </lineage>
</organism>
<dbReference type="GO" id="GO:0005615">
    <property type="term" value="C:extracellular space"/>
    <property type="evidence" value="ECO:0007669"/>
    <property type="project" value="InterPro"/>
</dbReference>
<accession>A0A8X8W284</accession>
<evidence type="ECO:0000313" key="4">
    <source>
        <dbReference type="EMBL" id="KAG6386706.1"/>
    </source>
</evidence>
<dbReference type="PROSITE" id="PS00925">
    <property type="entry name" value="OLEEI"/>
    <property type="match status" value="1"/>
</dbReference>
<protein>
    <recommendedName>
        <fullName evidence="6">Pollen-specific protein C13</fullName>
    </recommendedName>
</protein>
<dbReference type="PANTHER" id="PTHR31614">
    <property type="entry name" value="PROTEIN DOWNSTREAM OF FLC-RELATED"/>
    <property type="match status" value="1"/>
</dbReference>
<dbReference type="Proteomes" id="UP000298416">
    <property type="component" value="Unassembled WGS sequence"/>
</dbReference>
<dbReference type="InterPro" id="IPR006041">
    <property type="entry name" value="Pollen_Ole_e1_allergen"/>
</dbReference>
<keyword evidence="2" id="KW-1015">Disulfide bond</keyword>
<comment type="similarity">
    <text evidence="1">Belongs to the Ole e I family.</text>
</comment>
<reference evidence="4" key="1">
    <citation type="submission" date="2018-01" db="EMBL/GenBank/DDBJ databases">
        <authorList>
            <person name="Mao J.F."/>
        </authorList>
    </citation>
    <scope>NUCLEOTIDE SEQUENCE</scope>
    <source>
        <strain evidence="4">Huo1</strain>
        <tissue evidence="4">Leaf</tissue>
    </source>
</reference>
<keyword evidence="3" id="KW-0732">Signal</keyword>
<gene>
    <name evidence="4" type="ORF">SASPL_151878</name>
</gene>
<feature type="signal peptide" evidence="3">
    <location>
        <begin position="1"/>
        <end position="18"/>
    </location>
</feature>
<dbReference type="AlphaFoldDB" id="A0A8X8W284"/>
<evidence type="ECO:0000313" key="5">
    <source>
        <dbReference type="Proteomes" id="UP000298416"/>
    </source>
</evidence>
<dbReference type="InterPro" id="IPR006040">
    <property type="entry name" value="Allergen_Ole_e_I_CS"/>
</dbReference>
<evidence type="ECO:0008006" key="6">
    <source>
        <dbReference type="Google" id="ProtNLM"/>
    </source>
</evidence>
<dbReference type="Pfam" id="PF01190">
    <property type="entry name" value="Pollen_Ole_e_1"/>
    <property type="match status" value="1"/>
</dbReference>
<comment type="caution">
    <text evidence="4">The sequence shown here is derived from an EMBL/GenBank/DDBJ whole genome shotgun (WGS) entry which is preliminary data.</text>
</comment>
<dbReference type="PANTHER" id="PTHR31614:SF5">
    <property type="entry name" value="ALLERGEN-LIKE PROTEIN BRSN20"/>
    <property type="match status" value="1"/>
</dbReference>
<dbReference type="OrthoDB" id="1896520at2759"/>
<dbReference type="EMBL" id="PNBA02000021">
    <property type="protein sequence ID" value="KAG6386706.1"/>
    <property type="molecule type" value="Genomic_DNA"/>
</dbReference>
<keyword evidence="5" id="KW-1185">Reference proteome</keyword>
<evidence type="ECO:0000256" key="2">
    <source>
        <dbReference type="ARBA" id="ARBA00023157"/>
    </source>
</evidence>